<gene>
    <name evidence="2" type="ORF">PgNI_03579</name>
</gene>
<reference evidence="2" key="1">
    <citation type="journal article" date="2019" name="Mol. Biol. Evol.">
        <title>Blast fungal genomes show frequent chromosomal changes, gene gains and losses, and effector gene turnover.</title>
        <authorList>
            <person name="Gomez Luciano L.B."/>
            <person name="Jason Tsai I."/>
            <person name="Chuma I."/>
            <person name="Tosa Y."/>
            <person name="Chen Y.H."/>
            <person name="Li J.Y."/>
            <person name="Li M.Y."/>
            <person name="Jade Lu M.Y."/>
            <person name="Nakayashiki H."/>
            <person name="Li W.H."/>
        </authorList>
    </citation>
    <scope>NUCLEOTIDE SEQUENCE</scope>
    <source>
        <strain evidence="2">NI907</strain>
    </source>
</reference>
<proteinExistence type="predicted"/>
<protein>
    <submittedName>
        <fullName evidence="2">Uncharacterized protein</fullName>
    </submittedName>
</protein>
<evidence type="ECO:0000313" key="1">
    <source>
        <dbReference type="Proteomes" id="UP000515153"/>
    </source>
</evidence>
<name>A0A6P8BB52_PYRGI</name>
<organism evidence="1 2">
    <name type="scientific">Pyricularia grisea</name>
    <name type="common">Crabgrass-specific blast fungus</name>
    <name type="synonym">Magnaporthe grisea</name>
    <dbReference type="NCBI Taxonomy" id="148305"/>
    <lineage>
        <taxon>Eukaryota</taxon>
        <taxon>Fungi</taxon>
        <taxon>Dikarya</taxon>
        <taxon>Ascomycota</taxon>
        <taxon>Pezizomycotina</taxon>
        <taxon>Sordariomycetes</taxon>
        <taxon>Sordariomycetidae</taxon>
        <taxon>Magnaporthales</taxon>
        <taxon>Pyriculariaceae</taxon>
        <taxon>Pyricularia</taxon>
    </lineage>
</organism>
<sequence length="163" mass="18242">MEEANKVLILLHSDEESTAQELIQICEQLILENEHSQQDKLGLGHGPAVLTALHPPDRHGRFYRVHEPAQRCQRDTKNFQSSLHEALDLTGKQALLISGYYGMMGRRRPGYLPVVRCGQVAASPLPLDRPGAAQLHDRRVDGPERCLRHVGRQSRWCAGSPSP</sequence>
<reference evidence="2" key="2">
    <citation type="submission" date="2019-10" db="EMBL/GenBank/DDBJ databases">
        <authorList>
            <consortium name="NCBI Genome Project"/>
        </authorList>
    </citation>
    <scope>NUCLEOTIDE SEQUENCE</scope>
    <source>
        <strain evidence="2">NI907</strain>
    </source>
</reference>
<reference evidence="2" key="3">
    <citation type="submission" date="2025-08" db="UniProtKB">
        <authorList>
            <consortium name="RefSeq"/>
        </authorList>
    </citation>
    <scope>IDENTIFICATION</scope>
    <source>
        <strain evidence="2">NI907</strain>
    </source>
</reference>
<dbReference type="AlphaFoldDB" id="A0A6P8BB52"/>
<dbReference type="RefSeq" id="XP_030984423.1">
    <property type="nucleotide sequence ID" value="XM_031123633.1"/>
</dbReference>
<keyword evidence="1" id="KW-1185">Reference proteome</keyword>
<dbReference type="Proteomes" id="UP000515153">
    <property type="component" value="Unplaced"/>
</dbReference>
<evidence type="ECO:0000313" key="2">
    <source>
        <dbReference type="RefSeq" id="XP_030984423.1"/>
    </source>
</evidence>
<dbReference type="KEGG" id="pgri:PgNI_03579"/>
<accession>A0A6P8BB52</accession>
<dbReference type="GeneID" id="41958542"/>